<dbReference type="PROSITE" id="PS50021">
    <property type="entry name" value="CH"/>
    <property type="match status" value="1"/>
</dbReference>
<feature type="domain" description="Calponin-homology (CH)" evidence="2">
    <location>
        <begin position="1"/>
        <end position="105"/>
    </location>
</feature>
<dbReference type="Pfam" id="PF22946">
    <property type="entry name" value="SPEF2_D5"/>
    <property type="match status" value="1"/>
</dbReference>
<dbReference type="GO" id="GO:0002177">
    <property type="term" value="C:manchette"/>
    <property type="evidence" value="ECO:0007669"/>
    <property type="project" value="TreeGrafter"/>
</dbReference>
<feature type="compositionally biased region" description="Polar residues" evidence="1">
    <location>
        <begin position="832"/>
        <end position="867"/>
    </location>
</feature>
<dbReference type="InterPro" id="IPR036872">
    <property type="entry name" value="CH_dom_sf"/>
</dbReference>
<dbReference type="EMBL" id="CAJRST010011112">
    <property type="protein sequence ID" value="CAG5924374.1"/>
    <property type="molecule type" value="Genomic_DNA"/>
</dbReference>
<gene>
    <name evidence="3" type="ORF">MMEN_LOCUS10790</name>
</gene>
<dbReference type="GO" id="GO:0005737">
    <property type="term" value="C:cytoplasm"/>
    <property type="evidence" value="ECO:0007669"/>
    <property type="project" value="UniProtKB-ARBA"/>
</dbReference>
<dbReference type="GO" id="GO:0007288">
    <property type="term" value="P:sperm axoneme assembly"/>
    <property type="evidence" value="ECO:0007669"/>
    <property type="project" value="TreeGrafter"/>
</dbReference>
<reference evidence="3" key="1">
    <citation type="submission" date="2021-05" db="EMBL/GenBank/DDBJ databases">
        <authorList>
            <person name="Tigano A."/>
        </authorList>
    </citation>
    <scope>NUCLEOTIDE SEQUENCE</scope>
</reference>
<dbReference type="Proteomes" id="UP000677803">
    <property type="component" value="Unassembled WGS sequence"/>
</dbReference>
<evidence type="ECO:0000259" key="2">
    <source>
        <dbReference type="PROSITE" id="PS50021"/>
    </source>
</evidence>
<dbReference type="PANTHER" id="PTHR14919:SF0">
    <property type="entry name" value="SPERM FLAGELLAR PROTEIN 2"/>
    <property type="match status" value="1"/>
</dbReference>
<dbReference type="GO" id="GO:0097225">
    <property type="term" value="C:sperm midpiece"/>
    <property type="evidence" value="ECO:0007669"/>
    <property type="project" value="TreeGrafter"/>
</dbReference>
<feature type="compositionally biased region" description="Polar residues" evidence="1">
    <location>
        <begin position="875"/>
        <end position="888"/>
    </location>
</feature>
<dbReference type="InterPro" id="IPR056199">
    <property type="entry name" value="SPEF2_C"/>
</dbReference>
<dbReference type="InterPro" id="IPR010441">
    <property type="entry name" value="CH_2"/>
</dbReference>
<name>A0A8S4B670_9TELE</name>
<dbReference type="InterPro" id="IPR052634">
    <property type="entry name" value="Sperm_flagellar-bone_growth"/>
</dbReference>
<evidence type="ECO:0000313" key="3">
    <source>
        <dbReference type="EMBL" id="CAG5924374.1"/>
    </source>
</evidence>
<dbReference type="InterPro" id="IPR027417">
    <property type="entry name" value="P-loop_NTPase"/>
</dbReference>
<proteinExistence type="predicted"/>
<dbReference type="Pfam" id="PF06294">
    <property type="entry name" value="CH_2"/>
    <property type="match status" value="1"/>
</dbReference>
<dbReference type="PANTHER" id="PTHR14919">
    <property type="entry name" value="KPL2-RELATED"/>
    <property type="match status" value="1"/>
</dbReference>
<accession>A0A8S4B670</accession>
<organism evidence="3 4">
    <name type="scientific">Menidia menidia</name>
    <name type="common">Atlantic silverside</name>
    <dbReference type="NCBI Taxonomy" id="238744"/>
    <lineage>
        <taxon>Eukaryota</taxon>
        <taxon>Metazoa</taxon>
        <taxon>Chordata</taxon>
        <taxon>Craniata</taxon>
        <taxon>Vertebrata</taxon>
        <taxon>Euteleostomi</taxon>
        <taxon>Actinopterygii</taxon>
        <taxon>Neopterygii</taxon>
        <taxon>Teleostei</taxon>
        <taxon>Neoteleostei</taxon>
        <taxon>Acanthomorphata</taxon>
        <taxon>Ovalentaria</taxon>
        <taxon>Atherinomorphae</taxon>
        <taxon>Atheriniformes</taxon>
        <taxon>Atherinopsidae</taxon>
        <taxon>Menidiinae</taxon>
        <taxon>Menidia</taxon>
    </lineage>
</organism>
<feature type="compositionally biased region" description="Basic and acidic residues" evidence="1">
    <location>
        <begin position="1122"/>
        <end position="1149"/>
    </location>
</feature>
<feature type="compositionally biased region" description="Low complexity" evidence="1">
    <location>
        <begin position="896"/>
        <end position="907"/>
    </location>
</feature>
<protein>
    <submittedName>
        <fullName evidence="3">(Atlantic silverside) hypothetical protein</fullName>
    </submittedName>
</protein>
<evidence type="ECO:0000313" key="4">
    <source>
        <dbReference type="Proteomes" id="UP000677803"/>
    </source>
</evidence>
<feature type="region of interest" description="Disordered" evidence="1">
    <location>
        <begin position="1098"/>
        <end position="1175"/>
    </location>
</feature>
<comment type="caution">
    <text evidence="3">The sequence shown here is derived from an EMBL/GenBank/DDBJ whole genome shotgun (WGS) entry which is preliminary data.</text>
</comment>
<dbReference type="OrthoDB" id="62528at2759"/>
<keyword evidence="4" id="KW-1185">Reference proteome</keyword>
<dbReference type="InterPro" id="IPR054517">
    <property type="entry name" value="SPEF2_D5"/>
</dbReference>
<dbReference type="SUPFAM" id="SSF47576">
    <property type="entry name" value="Calponin-homology domain, CH-domain"/>
    <property type="match status" value="1"/>
</dbReference>
<dbReference type="Pfam" id="PF24082">
    <property type="entry name" value="SPEF2_C"/>
    <property type="match status" value="1"/>
</dbReference>
<sequence length="1661" mass="190432">MSDILSRWLNQELRLSKIVDPRTFAKDFSNGYLFGEVLHKYQMQNDFSMFLKKDTAISKVNNFTRLQPTLRLLGISFDINTAQDLMDEKLSVATHILYQLYGALENKKNSGISRTMMEMMQPAAKANLHKKEHEILSHRLPQVVKRDIEKKLQKVSQDNRVKFQQLTNTSVVTEDIQQKKDLKVQDVKRTDNKKARQTSESKKVFHAHKRFTGVKYDLGLKAPKLASSTKKQQHKERRAQIIQAEISLFETNKKKLVTSDFGLSSSSQSLPSGITIDGSKQDYEVSVGGTKLMLLSNSKYIQEIRQRLKENAVIHDQRQKRIDLFLVEQFKARQAEQDIQRDEQLVKRLTRQSKHEQRLAVQLMQIRKQKDVIVANYLVREQQIQLRREKDFQESLHREAVLTQQSKLAREEEIRKELEFCERIAAEKAQRRHKKHFDICKDIVTQIVDLATKVGEHRLLTGNLIPAKLLRQWKDLLFRGLPLYESTESQQPDLESSALQDPIRLKKEETLNNLDYNEYTSMVGEWAWPEEAEEEKLPPSANNILGHIIQRLEKIAHPPVVETSSAFFSNFAIKACVLGKCCTGKTTCLSKIAEALGICVLSADTLVTEALQANKKENDNSENNEFIQFIFFHVYFIQMSLATLGAAAEKKMSTGHSIQNEQLVDIMVEAISHVPAEAGWILDGFPYDINLAHLLEKALGGSVDEGSEVLNDWKIVEDPNSSSPAPTPSPVLDLVILLDIPDECVVRRAYSHLGMSHLLELNVWYMGALISAFQDNWPALEKWFGEKQNILVCIDADIDEDELYSKVKSVLQRVLQEKQKAPSSPPVEDVVNDSTKNTDTSVTPTTDENQHPTLSEQEVDATESQSCLKKEEVQVVTSGKESPSSLSNKESEEVPQESSSSEKTSGSHACVEQALPPEIAEHLYSYWDTMCDSYTNDVKNVMQQMRLQQEVIDHQLFNIREGYKHFIGRPDLKQELVSEWQKDFNNIPDDMREDEDTKAELHLRLDELCERLWDISDKRKEEDEQERDALMCEGWLEDHAIILINHHSILMQAELSRFQQTLYILKVYYWSMQGDVPLERPSIFSCIPLLENHEIKDQDERQETTSFHRQPDSQQVTNQAKAEPEKVSAEAQERMTDQQKEMEEKKKAENAATNSEKPQINTEKSPANVEQAHNQERGEKIHQENLAVLYQEENAVKMRIELVKNHGLMMVQALQSRAQETFSKMEKWFQARYLTEMTWYDIHNEALRIDEFSKMVRQCIEAGNKLQYEVVLVCRNFPENVISALYADVKHQIAQHSALSLFQDGSDFYLNGDCLFAKDLPPPPRPPPLEKPLPSTPKITQLESLHRQLYTIAPAGLMSTSEFSSLLKDLVSVNMGRDTLPVLWMSMNTTQLLEIVSLLTDEYKLIDWRQFLLSAALPWPFPSLTQLLDVLRRLKEADVDNTGYVDEEQYLQIQLWFSNEITQTVPEDPSEPLPYNRLAYLSKLFANHTVSPPRLDYLSMLQYFAADPDPRQGFIRALSVVLGQCLTQPSQGHLIKSMPSIEEATEIPFLEVNRDLKEDDTQSASSSFLWEQGVSIPLLLKVVCHKVTKLKDSSNLPPGCLSQEEYTEHLAHIYTELGYEPDDYVPFSILARHPHIQTLMETSTQCKLVNIHKVLLAGLDE</sequence>
<feature type="compositionally biased region" description="Polar residues" evidence="1">
    <location>
        <begin position="1104"/>
        <end position="1120"/>
    </location>
</feature>
<dbReference type="Gene3D" id="3.40.50.300">
    <property type="entry name" value="P-loop containing nucleotide triphosphate hydrolases"/>
    <property type="match status" value="1"/>
</dbReference>
<dbReference type="InterPro" id="IPR001715">
    <property type="entry name" value="CH_dom"/>
</dbReference>
<evidence type="ECO:0000256" key="1">
    <source>
        <dbReference type="SAM" id="MobiDB-lite"/>
    </source>
</evidence>
<dbReference type="Gene3D" id="1.10.418.10">
    <property type="entry name" value="Calponin-like domain"/>
    <property type="match status" value="1"/>
</dbReference>
<feature type="region of interest" description="Disordered" evidence="1">
    <location>
        <begin position="816"/>
        <end position="909"/>
    </location>
</feature>
<dbReference type="SUPFAM" id="SSF52540">
    <property type="entry name" value="P-loop containing nucleoside triphosphate hydrolases"/>
    <property type="match status" value="1"/>
</dbReference>